<gene>
    <name evidence="2" type="ORF">OIE64_13515</name>
</gene>
<keyword evidence="2" id="KW-0378">Hydrolase</keyword>
<dbReference type="NCBIfam" id="NF004816">
    <property type="entry name" value="PRK06170.1"/>
    <property type="match status" value="1"/>
</dbReference>
<proteinExistence type="predicted"/>
<organism evidence="2 3">
    <name type="scientific">Streptomyces brevispora</name>
    <dbReference type="NCBI Taxonomy" id="887462"/>
    <lineage>
        <taxon>Bacteria</taxon>
        <taxon>Bacillati</taxon>
        <taxon>Actinomycetota</taxon>
        <taxon>Actinomycetes</taxon>
        <taxon>Kitasatosporales</taxon>
        <taxon>Streptomycetaceae</taxon>
        <taxon>Streptomyces</taxon>
    </lineage>
</organism>
<sequence length="483" mass="52124">MEWSFRTAEELTAALRAGEVTSVELTDEAITRIERDDKAINAICVPDFDRARAAARGADQARSRGEDRPLLGIPVTVKESYNIAGLPTTWGMPQHRDHVPDEDAVQVSRLRAAGAVVLGKTNVPLGLQDIQSFNEIHGTTNNPWDHGRTPGGSSGGSAAALACGFGALSIGSDLAGSLRTPAHFCGVYAHKPTLGLVANRGMVAPSAPALPVDLDLAVVGPMARSARDLTLLLDVMAGPDPLTFGVAHHLRLPPARHERLRDFRVLVLDEHPLIATGSAVRAGVNRVADALVDGGAHIERHSPLLPDLAEAGTLYSQLLVSGSVARFPVESYDRLRTRAAGLSADDRSLDAARLRAMVFSHRDWLQANNRRELHRHGWRQLFAEFDAVVCPITPTPAFPHDHTPNPMERRIDIEGAEYPYFDQLVWAGLPTMPGLPATAVPASRSPEGLPVGVQLIGPMFEDRTPLRLAELLEREIGGFRAPE</sequence>
<dbReference type="InterPro" id="IPR020556">
    <property type="entry name" value="Amidase_CS"/>
</dbReference>
<dbReference type="EC" id="3.5.1.4" evidence="2"/>
<dbReference type="InterPro" id="IPR023631">
    <property type="entry name" value="Amidase_dom"/>
</dbReference>
<dbReference type="EMBL" id="CP109114">
    <property type="protein sequence ID" value="WSC13756.1"/>
    <property type="molecule type" value="Genomic_DNA"/>
</dbReference>
<keyword evidence="3" id="KW-1185">Reference proteome</keyword>
<dbReference type="Pfam" id="PF01425">
    <property type="entry name" value="Amidase"/>
    <property type="match status" value="1"/>
</dbReference>
<dbReference type="SUPFAM" id="SSF75304">
    <property type="entry name" value="Amidase signature (AS) enzymes"/>
    <property type="match status" value="1"/>
</dbReference>
<dbReference type="PANTHER" id="PTHR43372:SF4">
    <property type="entry name" value="FATTY-ACID AMIDE HYDROLASE 2"/>
    <property type="match status" value="1"/>
</dbReference>
<dbReference type="InterPro" id="IPR052739">
    <property type="entry name" value="FAAH2"/>
</dbReference>
<dbReference type="PROSITE" id="PS00571">
    <property type="entry name" value="AMIDASES"/>
    <property type="match status" value="1"/>
</dbReference>
<reference evidence="2 3" key="1">
    <citation type="submission" date="2022-10" db="EMBL/GenBank/DDBJ databases">
        <title>The complete genomes of actinobacterial strains from the NBC collection.</title>
        <authorList>
            <person name="Joergensen T.S."/>
            <person name="Alvarez Arevalo M."/>
            <person name="Sterndorff E.B."/>
            <person name="Faurdal D."/>
            <person name="Vuksanovic O."/>
            <person name="Mourched A.-S."/>
            <person name="Charusanti P."/>
            <person name="Shaw S."/>
            <person name="Blin K."/>
            <person name="Weber T."/>
        </authorList>
    </citation>
    <scope>NUCLEOTIDE SEQUENCE [LARGE SCALE GENOMIC DNA]</scope>
    <source>
        <strain evidence="2 3">NBC 01769</strain>
    </source>
</reference>
<evidence type="ECO:0000313" key="2">
    <source>
        <dbReference type="EMBL" id="WSC13756.1"/>
    </source>
</evidence>
<feature type="domain" description="Amidase" evidence="1">
    <location>
        <begin position="24"/>
        <end position="464"/>
    </location>
</feature>
<evidence type="ECO:0000313" key="3">
    <source>
        <dbReference type="Proteomes" id="UP001330827"/>
    </source>
</evidence>
<accession>A0ABZ1G320</accession>
<protein>
    <submittedName>
        <fullName evidence="2">Amidase</fullName>
        <ecNumber evidence="2">3.5.1.4</ecNumber>
    </submittedName>
</protein>
<evidence type="ECO:0000259" key="1">
    <source>
        <dbReference type="Pfam" id="PF01425"/>
    </source>
</evidence>
<name>A0ABZ1G320_9ACTN</name>
<dbReference type="InterPro" id="IPR036928">
    <property type="entry name" value="AS_sf"/>
</dbReference>
<dbReference type="Proteomes" id="UP001330827">
    <property type="component" value="Chromosome"/>
</dbReference>
<dbReference type="Gene3D" id="3.90.1300.10">
    <property type="entry name" value="Amidase signature (AS) domain"/>
    <property type="match status" value="1"/>
</dbReference>
<dbReference type="PANTHER" id="PTHR43372">
    <property type="entry name" value="FATTY-ACID AMIDE HYDROLASE"/>
    <property type="match status" value="1"/>
</dbReference>
<dbReference type="GO" id="GO:0004040">
    <property type="term" value="F:amidase activity"/>
    <property type="evidence" value="ECO:0007669"/>
    <property type="project" value="UniProtKB-EC"/>
</dbReference>
<dbReference type="RefSeq" id="WP_326592045.1">
    <property type="nucleotide sequence ID" value="NZ_CP109114.1"/>
</dbReference>